<evidence type="ECO:0000256" key="1">
    <source>
        <dbReference type="SAM" id="MobiDB-lite"/>
    </source>
</evidence>
<feature type="region of interest" description="Disordered" evidence="1">
    <location>
        <begin position="115"/>
        <end position="138"/>
    </location>
</feature>
<dbReference type="Proteomes" id="UP001601422">
    <property type="component" value="Unassembled WGS sequence"/>
</dbReference>
<comment type="caution">
    <text evidence="2">The sequence shown here is derived from an EMBL/GenBank/DDBJ whole genome shotgun (WGS) entry which is preliminary data.</text>
</comment>
<accession>A0ABW6MR19</accession>
<reference evidence="2 3" key="1">
    <citation type="submission" date="2024-10" db="EMBL/GenBank/DDBJ databases">
        <title>The Natural Products Discovery Center: Release of the First 8490 Sequenced Strains for Exploring Actinobacteria Biosynthetic Diversity.</title>
        <authorList>
            <person name="Kalkreuter E."/>
            <person name="Kautsar S.A."/>
            <person name="Yang D."/>
            <person name="Bader C.D."/>
            <person name="Teijaro C.N."/>
            <person name="Fluegel L."/>
            <person name="Davis C.M."/>
            <person name="Simpson J.R."/>
            <person name="Lauterbach L."/>
            <person name="Steele A.D."/>
            <person name="Gui C."/>
            <person name="Meng S."/>
            <person name="Li G."/>
            <person name="Viehrig K."/>
            <person name="Ye F."/>
            <person name="Su P."/>
            <person name="Kiefer A.F."/>
            <person name="Nichols A."/>
            <person name="Cepeda A.J."/>
            <person name="Yan W."/>
            <person name="Fan B."/>
            <person name="Jiang Y."/>
            <person name="Adhikari A."/>
            <person name="Zheng C.-J."/>
            <person name="Schuster L."/>
            <person name="Cowan T.M."/>
            <person name="Smanski M.J."/>
            <person name="Chevrette M.G."/>
            <person name="De Carvalho L.P.S."/>
            <person name="Shen B."/>
        </authorList>
    </citation>
    <scope>NUCLEOTIDE SEQUENCE [LARGE SCALE GENOMIC DNA]</scope>
    <source>
        <strain evidence="2 3">NPDC005497</strain>
    </source>
</reference>
<gene>
    <name evidence="2" type="ORF">ACFYQT_08380</name>
</gene>
<dbReference type="RefSeq" id="WP_361952049.1">
    <property type="nucleotide sequence ID" value="NZ_JBEXVS010000056.1"/>
</dbReference>
<proteinExistence type="predicted"/>
<sequence length="138" mass="14959">MHLPTLMTAPGFEVVGSGAGRLLPPGPLDGLEAGPAEKALWWHRHMTEVLTGLVPDAPAGTAPRLEYDPASRTLADREAAKAAELSAELGHPVSRHTVRRRRQRYQKRGVLGMVDGRHAPRRSARGRWTPGSWTSCGS</sequence>
<evidence type="ECO:0000313" key="3">
    <source>
        <dbReference type="Proteomes" id="UP001601422"/>
    </source>
</evidence>
<evidence type="ECO:0000313" key="2">
    <source>
        <dbReference type="EMBL" id="MFF0003456.1"/>
    </source>
</evidence>
<protein>
    <recommendedName>
        <fullName evidence="4">Transposase</fullName>
    </recommendedName>
</protein>
<keyword evidence="3" id="KW-1185">Reference proteome</keyword>
<dbReference type="EMBL" id="JBIAJP010000001">
    <property type="protein sequence ID" value="MFF0003456.1"/>
    <property type="molecule type" value="Genomic_DNA"/>
</dbReference>
<evidence type="ECO:0008006" key="4">
    <source>
        <dbReference type="Google" id="ProtNLM"/>
    </source>
</evidence>
<name>A0ABW6MR19_9ACTN</name>
<organism evidence="2 3">
    <name type="scientific">Streptomyces tibetensis</name>
    <dbReference type="NCBI Taxonomy" id="2382123"/>
    <lineage>
        <taxon>Bacteria</taxon>
        <taxon>Bacillati</taxon>
        <taxon>Actinomycetota</taxon>
        <taxon>Actinomycetes</taxon>
        <taxon>Kitasatosporales</taxon>
        <taxon>Streptomycetaceae</taxon>
        <taxon>Streptomyces</taxon>
    </lineage>
</organism>